<organism evidence="2 3">
    <name type="scientific">Streptomyces daliensis</name>
    <dbReference type="NCBI Taxonomy" id="299421"/>
    <lineage>
        <taxon>Bacteria</taxon>
        <taxon>Bacillati</taxon>
        <taxon>Actinomycetota</taxon>
        <taxon>Actinomycetes</taxon>
        <taxon>Kitasatosporales</taxon>
        <taxon>Streptomycetaceae</taxon>
        <taxon>Streptomyces</taxon>
    </lineage>
</organism>
<comment type="caution">
    <text evidence="2">The sequence shown here is derived from an EMBL/GenBank/DDBJ whole genome shotgun (WGS) entry which is preliminary data.</text>
</comment>
<dbReference type="InterPro" id="IPR006521">
    <property type="entry name" value="Tail_protein_I"/>
</dbReference>
<evidence type="ECO:0000256" key="1">
    <source>
        <dbReference type="SAM" id="MobiDB-lite"/>
    </source>
</evidence>
<reference evidence="2" key="1">
    <citation type="submission" date="2021-04" db="EMBL/GenBank/DDBJ databases">
        <title>Sequencing of actinobacteria type strains.</title>
        <authorList>
            <person name="Nguyen G.-S."/>
            <person name="Wentzel A."/>
        </authorList>
    </citation>
    <scope>NUCLEOTIDE SEQUENCE</scope>
    <source>
        <strain evidence="2">DSM 42095</strain>
    </source>
</reference>
<dbReference type="InterPro" id="IPR011748">
    <property type="entry name" value="Unchr_phage_tail-like"/>
</dbReference>
<gene>
    <name evidence="2" type="ORF">KDA82_15510</name>
</gene>
<sequence length="207" mass="21550">MSRGAVPGLPSRHPIGALLPALYAEDDFAQRFTGGLDTLLAPVFSTLDNLPAYFDPRLAPEDFLTWVASWVGIRAEGPERPDGSAVAGGGVGPSGRAGGLSREAVAHAVELHRWRGTRRGLVELLRLSLGVETEIEDGGGVSWSSETRSELPPAPATDVLVRVRAPDGGGVDEARVRALVEAVCPVHLTCRVEILSGPSGSSGGEGS</sequence>
<dbReference type="NCBIfam" id="TIGR02242">
    <property type="entry name" value="tail_TIGR02242"/>
    <property type="match status" value="1"/>
</dbReference>
<feature type="compositionally biased region" description="Gly residues" evidence="1">
    <location>
        <begin position="86"/>
        <end position="98"/>
    </location>
</feature>
<accession>A0A8T4IQ33</accession>
<dbReference type="Proteomes" id="UP000675554">
    <property type="component" value="Unassembled WGS sequence"/>
</dbReference>
<feature type="region of interest" description="Disordered" evidence="1">
    <location>
        <begin position="78"/>
        <end position="98"/>
    </location>
</feature>
<evidence type="ECO:0000313" key="2">
    <source>
        <dbReference type="EMBL" id="MBR7674401.1"/>
    </source>
</evidence>
<keyword evidence="3" id="KW-1185">Reference proteome</keyword>
<evidence type="ECO:0000313" key="3">
    <source>
        <dbReference type="Proteomes" id="UP000675554"/>
    </source>
</evidence>
<proteinExistence type="predicted"/>
<protein>
    <submittedName>
        <fullName evidence="2">Phage tail protein</fullName>
    </submittedName>
</protein>
<name>A0A8T4IQ33_9ACTN</name>
<dbReference type="EMBL" id="JAGSMN010000337">
    <property type="protein sequence ID" value="MBR7674401.1"/>
    <property type="molecule type" value="Genomic_DNA"/>
</dbReference>
<dbReference type="Pfam" id="PF09684">
    <property type="entry name" value="Tail_P2_I"/>
    <property type="match status" value="1"/>
</dbReference>
<dbReference type="AlphaFoldDB" id="A0A8T4IQ33"/>